<gene>
    <name evidence="2" type="ORF">Q3V37_17780</name>
</gene>
<dbReference type="Proteomes" id="UP001235874">
    <property type="component" value="Chromosome"/>
</dbReference>
<dbReference type="EMBL" id="CP130472">
    <property type="protein sequence ID" value="WLS43268.1"/>
    <property type="molecule type" value="Genomic_DNA"/>
</dbReference>
<evidence type="ECO:0000256" key="1">
    <source>
        <dbReference type="SAM" id="MobiDB-lite"/>
    </source>
</evidence>
<protein>
    <submittedName>
        <fullName evidence="2">Uncharacterized protein</fullName>
    </submittedName>
</protein>
<feature type="region of interest" description="Disordered" evidence="1">
    <location>
        <begin position="1"/>
        <end position="21"/>
    </location>
</feature>
<sequence length="64" mass="6788">MRQGRAQILAGPRGGGDTTGMISTLRTVDPAVHSRYPFHKESRCFSLNSPTAGTAGRLDVAGRC</sequence>
<name>A0AAJ6HRI3_9ACTN</name>
<accession>A0AAJ6HRI3</accession>
<proteinExistence type="predicted"/>
<organism evidence="2 3">
    <name type="scientific">Micromonospora profundi</name>
    <dbReference type="NCBI Taxonomy" id="1420889"/>
    <lineage>
        <taxon>Bacteria</taxon>
        <taxon>Bacillati</taxon>
        <taxon>Actinomycetota</taxon>
        <taxon>Actinomycetes</taxon>
        <taxon>Micromonosporales</taxon>
        <taxon>Micromonosporaceae</taxon>
        <taxon>Micromonospora</taxon>
    </lineage>
</organism>
<reference evidence="2 3" key="1">
    <citation type="submission" date="2023-07" db="EMBL/GenBank/DDBJ databases">
        <title>Micromonospora profundi TRM 95458 converts glycerol to a new osmotic compound.</title>
        <authorList>
            <person name="Lu D."/>
        </authorList>
    </citation>
    <scope>NUCLEOTIDE SEQUENCE [LARGE SCALE GENOMIC DNA]</scope>
    <source>
        <strain evidence="2 3">TRM95458</strain>
    </source>
</reference>
<dbReference type="AlphaFoldDB" id="A0AAJ6HRI3"/>
<evidence type="ECO:0000313" key="2">
    <source>
        <dbReference type="EMBL" id="WLS43268.1"/>
    </source>
</evidence>
<evidence type="ECO:0000313" key="3">
    <source>
        <dbReference type="Proteomes" id="UP001235874"/>
    </source>
</evidence>
<dbReference type="KEGG" id="mprn:Q3V37_17780"/>
<dbReference type="RefSeq" id="WP_306270656.1">
    <property type="nucleotide sequence ID" value="NZ_CP130472.1"/>
</dbReference>
<keyword evidence="3" id="KW-1185">Reference proteome</keyword>